<dbReference type="Proteomes" id="UP000266301">
    <property type="component" value="Chromosome"/>
</dbReference>
<sequence length="127" mass="14209">MKKGDKIISILVLCLIILSFIGVYAYKQYEKGSHHIAIIKQNGTIIKTIDLDKVSGKNQFKVTYNKTHYNVIQYEKGKIRFLDADCPDKICVKTGWISEGGQSAACLPHKLLIKINGGKSKVDQVIN</sequence>
<dbReference type="Gene3D" id="2.60.320.10">
    <property type="entry name" value="N-utilization substance G protein NusG, insert domain"/>
    <property type="match status" value="1"/>
</dbReference>
<feature type="transmembrane region" description="Helical" evidence="1">
    <location>
        <begin position="7"/>
        <end position="26"/>
    </location>
</feature>
<evidence type="ECO:0000256" key="1">
    <source>
        <dbReference type="SAM" id="Phobius"/>
    </source>
</evidence>
<keyword evidence="1" id="KW-0472">Membrane</keyword>
<dbReference type="EMBL" id="CP032416">
    <property type="protein sequence ID" value="AYD40562.1"/>
    <property type="molecule type" value="Genomic_DNA"/>
</dbReference>
<reference evidence="2 3" key="1">
    <citation type="journal article" date="2019" name="Int. J. Syst. Evol. Microbiol.">
        <title>Clostridium fermenticellae sp. nov., isolated from the mud in a fermentation cellar for the production of the Chinese liquor, baijiu.</title>
        <authorList>
            <person name="Xu P.X."/>
            <person name="Chai L.J."/>
            <person name="Qiu T."/>
            <person name="Zhang X.J."/>
            <person name="Lu Z.M."/>
            <person name="Xiao C."/>
            <person name="Wang S.T."/>
            <person name="Shen C.H."/>
            <person name="Shi J.S."/>
            <person name="Xu Z.H."/>
        </authorList>
    </citation>
    <scope>NUCLEOTIDE SEQUENCE [LARGE SCALE GENOMIC DNA]</scope>
    <source>
        <strain evidence="2 3">JN500901</strain>
    </source>
</reference>
<dbReference type="CDD" id="cd09846">
    <property type="entry name" value="DUF1312"/>
    <property type="match status" value="1"/>
</dbReference>
<dbReference type="AlphaFoldDB" id="A0A386H4D4"/>
<dbReference type="Pfam" id="PF07009">
    <property type="entry name" value="NusG_II"/>
    <property type="match status" value="1"/>
</dbReference>
<organism evidence="2 3">
    <name type="scientific">Clostridium fermenticellae</name>
    <dbReference type="NCBI Taxonomy" id="2068654"/>
    <lineage>
        <taxon>Bacteria</taxon>
        <taxon>Bacillati</taxon>
        <taxon>Bacillota</taxon>
        <taxon>Clostridia</taxon>
        <taxon>Eubacteriales</taxon>
        <taxon>Clostridiaceae</taxon>
        <taxon>Clostridium</taxon>
    </lineage>
</organism>
<evidence type="ECO:0000313" key="2">
    <source>
        <dbReference type="EMBL" id="AYD40562.1"/>
    </source>
</evidence>
<dbReference type="KEGG" id="cfer:D4Z93_08480"/>
<keyword evidence="3" id="KW-1185">Reference proteome</keyword>
<accession>A0A386H4D4</accession>
<keyword evidence="1" id="KW-1133">Transmembrane helix</keyword>
<evidence type="ECO:0000313" key="3">
    <source>
        <dbReference type="Proteomes" id="UP000266301"/>
    </source>
</evidence>
<dbReference type="OrthoDB" id="47603at2"/>
<dbReference type="InterPro" id="IPR038690">
    <property type="entry name" value="NusG_2_sf"/>
</dbReference>
<proteinExistence type="predicted"/>
<keyword evidence="1" id="KW-0812">Transmembrane</keyword>
<protein>
    <submittedName>
        <fullName evidence="2">NusG domain II-containing protein</fullName>
    </submittedName>
</protein>
<gene>
    <name evidence="2" type="ORF">D4Z93_08480</name>
</gene>
<dbReference type="RefSeq" id="WP_119972496.1">
    <property type="nucleotide sequence ID" value="NZ_CP032416.1"/>
</dbReference>
<name>A0A386H4D4_9CLOT</name>